<name>A0A8K0GEE8_IGNLU</name>
<keyword evidence="3" id="KW-1185">Reference proteome</keyword>
<dbReference type="Proteomes" id="UP000801492">
    <property type="component" value="Unassembled WGS sequence"/>
</dbReference>
<dbReference type="EMBL" id="VTPC01001539">
    <property type="protein sequence ID" value="KAF2901605.1"/>
    <property type="molecule type" value="Genomic_DNA"/>
</dbReference>
<protein>
    <recommendedName>
        <fullName evidence="1">Reverse transcriptase domain-containing protein</fullName>
    </recommendedName>
</protein>
<gene>
    <name evidence="2" type="ORF">ILUMI_04577</name>
</gene>
<feature type="domain" description="Reverse transcriptase" evidence="1">
    <location>
        <begin position="1"/>
        <end position="213"/>
    </location>
</feature>
<comment type="caution">
    <text evidence="2">The sequence shown here is derived from an EMBL/GenBank/DDBJ whole genome shotgun (WGS) entry which is preliminary data.</text>
</comment>
<dbReference type="InterPro" id="IPR000477">
    <property type="entry name" value="RT_dom"/>
</dbReference>
<dbReference type="AlphaFoldDB" id="A0A8K0GEE8"/>
<evidence type="ECO:0000313" key="3">
    <source>
        <dbReference type="Proteomes" id="UP000801492"/>
    </source>
</evidence>
<sequence length="236" mass="27338">MLLRYRERMDQEMKRVEEDQETMQTVNTRSAFGMDDPSLYQVFTDFKQAYDRTQRKPLYSAMKEIGIQDKLIRLTRITMTEAKGIVKIQQHTSEGFEIKQSLRQADGLASYLLISLLIRLSETHNIDAERTILYKETQIVGYPDNLDLTARLKRAPREGYKPEQKSVKIGLEINVNKTKTMEIKTGARLGQSWAMANDNIEVVQELTYLGSNLNSNNDITQKIPNRTKRATEYFTC</sequence>
<accession>A0A8K0GEE8</accession>
<organism evidence="2 3">
    <name type="scientific">Ignelater luminosus</name>
    <name type="common">Cucubano</name>
    <name type="synonym">Pyrophorus luminosus</name>
    <dbReference type="NCBI Taxonomy" id="2038154"/>
    <lineage>
        <taxon>Eukaryota</taxon>
        <taxon>Metazoa</taxon>
        <taxon>Ecdysozoa</taxon>
        <taxon>Arthropoda</taxon>
        <taxon>Hexapoda</taxon>
        <taxon>Insecta</taxon>
        <taxon>Pterygota</taxon>
        <taxon>Neoptera</taxon>
        <taxon>Endopterygota</taxon>
        <taxon>Coleoptera</taxon>
        <taxon>Polyphaga</taxon>
        <taxon>Elateriformia</taxon>
        <taxon>Elateroidea</taxon>
        <taxon>Elateridae</taxon>
        <taxon>Agrypninae</taxon>
        <taxon>Pyrophorini</taxon>
        <taxon>Ignelater</taxon>
    </lineage>
</organism>
<evidence type="ECO:0000259" key="1">
    <source>
        <dbReference type="PROSITE" id="PS50878"/>
    </source>
</evidence>
<proteinExistence type="predicted"/>
<reference evidence="2" key="1">
    <citation type="submission" date="2019-08" db="EMBL/GenBank/DDBJ databases">
        <title>The genome of the North American firefly Photinus pyralis.</title>
        <authorList>
            <consortium name="Photinus pyralis genome working group"/>
            <person name="Fallon T.R."/>
            <person name="Sander Lower S.E."/>
            <person name="Weng J.-K."/>
        </authorList>
    </citation>
    <scope>NUCLEOTIDE SEQUENCE</scope>
    <source>
        <strain evidence="2">TRF0915ILg1</strain>
        <tissue evidence="2">Whole body</tissue>
    </source>
</reference>
<dbReference type="PANTHER" id="PTHR47027:SF20">
    <property type="entry name" value="REVERSE TRANSCRIPTASE-LIKE PROTEIN WITH RNA-DIRECTED DNA POLYMERASE DOMAIN"/>
    <property type="match status" value="1"/>
</dbReference>
<evidence type="ECO:0000313" key="2">
    <source>
        <dbReference type="EMBL" id="KAF2901605.1"/>
    </source>
</evidence>
<dbReference type="OrthoDB" id="6780578at2759"/>
<dbReference type="PROSITE" id="PS50878">
    <property type="entry name" value="RT_POL"/>
    <property type="match status" value="1"/>
</dbReference>
<dbReference type="PANTHER" id="PTHR47027">
    <property type="entry name" value="REVERSE TRANSCRIPTASE DOMAIN-CONTAINING PROTEIN"/>
    <property type="match status" value="1"/>
</dbReference>